<proteinExistence type="predicted"/>
<keyword evidence="2" id="KW-1185">Reference proteome</keyword>
<dbReference type="RefSeq" id="WP_329263196.1">
    <property type="nucleotide sequence ID" value="NZ_CP109011.1"/>
</dbReference>
<gene>
    <name evidence="1" type="ORF">OG929_13465</name>
</gene>
<sequence>MRACAQSWPDGYIAHHCACRPGGLSGGQSIRGRPEKTWGFAKRGAGVRFGVRAEHRGVPGPGRGVPIVRVCLSAPGRPGLPPRPILRAAGR</sequence>
<evidence type="ECO:0000313" key="2">
    <source>
        <dbReference type="Proteomes" id="UP001432168"/>
    </source>
</evidence>
<reference evidence="1" key="1">
    <citation type="submission" date="2022-10" db="EMBL/GenBank/DDBJ databases">
        <title>The complete genomes of actinobacterial strains from the NBC collection.</title>
        <authorList>
            <person name="Joergensen T.S."/>
            <person name="Alvarez Arevalo M."/>
            <person name="Sterndorff E.B."/>
            <person name="Faurdal D."/>
            <person name="Vuksanovic O."/>
            <person name="Mourched A.-S."/>
            <person name="Charusanti P."/>
            <person name="Shaw S."/>
            <person name="Blin K."/>
            <person name="Weber T."/>
        </authorList>
    </citation>
    <scope>NUCLEOTIDE SEQUENCE</scope>
    <source>
        <strain evidence="1">NBC_00686</strain>
    </source>
</reference>
<dbReference type="Proteomes" id="UP001432168">
    <property type="component" value="Chromosome"/>
</dbReference>
<accession>A0ABZ1WV39</accession>
<protein>
    <submittedName>
        <fullName evidence="1">Biliverdin-producing heme oxygenase</fullName>
    </submittedName>
</protein>
<name>A0ABZ1WV39_9ACTN</name>
<dbReference type="EMBL" id="CP109011">
    <property type="protein sequence ID" value="WUT43247.1"/>
    <property type="molecule type" value="Genomic_DNA"/>
</dbReference>
<organism evidence="1 2">
    <name type="scientific">Streptomyces pseudovenezuelae</name>
    <dbReference type="NCBI Taxonomy" id="67350"/>
    <lineage>
        <taxon>Bacteria</taxon>
        <taxon>Bacillati</taxon>
        <taxon>Actinomycetota</taxon>
        <taxon>Actinomycetes</taxon>
        <taxon>Kitasatosporales</taxon>
        <taxon>Streptomycetaceae</taxon>
        <taxon>Streptomyces</taxon>
        <taxon>Streptomyces aurantiacus group</taxon>
    </lineage>
</organism>
<evidence type="ECO:0000313" key="1">
    <source>
        <dbReference type="EMBL" id="WUT43247.1"/>
    </source>
</evidence>